<proteinExistence type="predicted"/>
<comment type="caution">
    <text evidence="2">The sequence shown here is derived from an EMBL/GenBank/DDBJ whole genome shotgun (WGS) entry which is preliminary data.</text>
</comment>
<accession>A0A2T7UWR0</accession>
<evidence type="ECO:0000313" key="2">
    <source>
        <dbReference type="EMBL" id="PVE49084.1"/>
    </source>
</evidence>
<dbReference type="NCBIfam" id="TIGR02218">
    <property type="entry name" value="phg_TIGR02218"/>
    <property type="match status" value="1"/>
</dbReference>
<organism evidence="2 3">
    <name type="scientific">Pararhodobacter aggregans</name>
    <dbReference type="NCBI Taxonomy" id="404875"/>
    <lineage>
        <taxon>Bacteria</taxon>
        <taxon>Pseudomonadati</taxon>
        <taxon>Pseudomonadota</taxon>
        <taxon>Alphaproteobacteria</taxon>
        <taxon>Rhodobacterales</taxon>
        <taxon>Paracoccaceae</taxon>
        <taxon>Pararhodobacter</taxon>
    </lineage>
</organism>
<sequence length="287" mass="30753">MSELTTTRARAWALRRADGAVLGFTDHDRDLAFDGIAFRAGTGMTASAIVQGTGLSVDNTEATGALSDAALTEGDILAGLYDGAELTIWEVDWTDPLWRRILFRGSLGEITRLDRAFKAELRGLTEPLSKAGGRVFGALCPAVLGDATCTFDLTQPGFAAEVPLLAVAEGGAVLEIAELPEFAADWFVDGAARFLDGAAAGMVVPVRREESLPGRRRFSLWSAPGFEPAPGDTLRIEAGCDKRFQTCRLKFLNQRNFQGFPHIPSEDWLQATPRIDGPNSGGSLTHG</sequence>
<dbReference type="RefSeq" id="WP_107749587.1">
    <property type="nucleotide sequence ID" value="NZ_QBKF01000001.1"/>
</dbReference>
<name>A0A2T7UWR0_9RHOB</name>
<protein>
    <recommendedName>
        <fullName evidence="1">Bacteriophage phiJL001 Gp84 C-terminal domain-containing protein</fullName>
    </recommendedName>
</protein>
<keyword evidence="3" id="KW-1185">Reference proteome</keyword>
<dbReference type="OrthoDB" id="1633386at2"/>
<gene>
    <name evidence="2" type="ORF">DDE23_01370</name>
</gene>
<dbReference type="InterPro" id="IPR011928">
    <property type="entry name" value="Phage_phiJL001_Gp84"/>
</dbReference>
<dbReference type="Proteomes" id="UP000244810">
    <property type="component" value="Unassembled WGS sequence"/>
</dbReference>
<dbReference type="Pfam" id="PF09931">
    <property type="entry name" value="Phage_phiJL001_Gp84_N"/>
    <property type="match status" value="1"/>
</dbReference>
<feature type="domain" description="Bacteriophage phiJL001 Gp84 C-terminal" evidence="1">
    <location>
        <begin position="185"/>
        <end position="267"/>
    </location>
</feature>
<dbReference type="Pfam" id="PF09356">
    <property type="entry name" value="Phage_BR0599"/>
    <property type="match status" value="1"/>
</dbReference>
<evidence type="ECO:0000313" key="3">
    <source>
        <dbReference type="Proteomes" id="UP000244810"/>
    </source>
</evidence>
<reference evidence="2 3" key="1">
    <citation type="journal article" date="2011" name="Syst. Appl. Microbiol.">
        <title>Defluviimonas denitrificans gen. nov., sp. nov., and Pararhodobacter aggregans gen. nov., sp. nov., non-phototrophic Rhodobacteraceae from the biofilter of a marine aquaculture.</title>
        <authorList>
            <person name="Foesel B.U."/>
            <person name="Drake H.L."/>
            <person name="Schramm A."/>
        </authorList>
    </citation>
    <scope>NUCLEOTIDE SEQUENCE [LARGE SCALE GENOMIC DNA]</scope>
    <source>
        <strain evidence="2 3">D1-19</strain>
    </source>
</reference>
<dbReference type="InterPro" id="IPR018964">
    <property type="entry name" value="Phage_phiJL001_Gp84_C"/>
</dbReference>
<dbReference type="AlphaFoldDB" id="A0A2T7UWR0"/>
<dbReference type="EMBL" id="QDDR01000001">
    <property type="protein sequence ID" value="PVE49084.1"/>
    <property type="molecule type" value="Genomic_DNA"/>
</dbReference>
<evidence type="ECO:0000259" key="1">
    <source>
        <dbReference type="Pfam" id="PF09356"/>
    </source>
</evidence>